<sequence>MSYKCYICSKILNINDFLEIPSEDNFIDNNNLYIYKEKYTYYKNKSKIIIKKNDNFIFFYFVFCFKCFDHYLNYKFNNKYNILTRLKNRELGI</sequence>
<accession>A0A9E8JZG1</accession>
<protein>
    <submittedName>
        <fullName evidence="1">Uncharacterized protein</fullName>
    </submittedName>
</protein>
<organism evidence="1">
    <name type="scientific">Nucleocytoviricota sp</name>
    <dbReference type="NCBI Taxonomy" id="2809609"/>
    <lineage>
        <taxon>Viruses</taxon>
        <taxon>Varidnaviria</taxon>
        <taxon>Bamfordvirae</taxon>
        <taxon>Nucleocytoviricota</taxon>
    </lineage>
</organism>
<proteinExistence type="predicted"/>
<dbReference type="EMBL" id="OP765584">
    <property type="protein sequence ID" value="UZT29308.1"/>
    <property type="molecule type" value="Genomic_DNA"/>
</dbReference>
<name>A0A9E8JZG1_9VIRU</name>
<evidence type="ECO:0000313" key="1">
    <source>
        <dbReference type="EMBL" id="UZT29308.1"/>
    </source>
</evidence>
<reference evidence="1" key="1">
    <citation type="submission" date="2022-11" db="EMBL/GenBank/DDBJ databases">
        <title>Genomics discovery of giant fungal viruses from subsurface oceanic crustal fluids.</title>
        <authorList>
            <person name="Bhattacharjee A.S."/>
            <person name="Schulz F."/>
            <person name="Woyke T."/>
            <person name="Orcutt B.N."/>
            <person name="Matinez Martinez J."/>
        </authorList>
    </citation>
    <scope>NUCLEOTIDE SEQUENCE</scope>
    <source>
        <strain evidence="1">VSAG8.JdFR</strain>
    </source>
</reference>